<gene>
    <name evidence="4" type="ORF">EDC63_11139</name>
</gene>
<name>A0A4R3XY18_9PROT</name>
<dbReference type="InterPro" id="IPR011009">
    <property type="entry name" value="Kinase-like_dom_sf"/>
</dbReference>
<dbReference type="Gene3D" id="3.90.1200.10">
    <property type="match status" value="1"/>
</dbReference>
<dbReference type="PANTHER" id="PTHR33540:SF1">
    <property type="entry name" value="N-ACETYLMURAMATE_N-ACETYLGLUCOSAMINE KINASE"/>
    <property type="match status" value="1"/>
</dbReference>
<reference evidence="4 5" key="1">
    <citation type="submission" date="2019-03" db="EMBL/GenBank/DDBJ databases">
        <title>Genomic Encyclopedia of Type Strains, Phase IV (KMG-IV): sequencing the most valuable type-strain genomes for metagenomic binning, comparative biology and taxonomic classification.</title>
        <authorList>
            <person name="Goeker M."/>
        </authorList>
    </citation>
    <scope>NUCLEOTIDE SEQUENCE [LARGE SCALE GENOMIC DNA]</scope>
    <source>
        <strain evidence="4 5">DSM 100309</strain>
    </source>
</reference>
<comment type="caution">
    <text evidence="4">The sequence shown here is derived from an EMBL/GenBank/DDBJ whole genome shotgun (WGS) entry which is preliminary data.</text>
</comment>
<keyword evidence="5" id="KW-1185">Reference proteome</keyword>
<dbReference type="Proteomes" id="UP000295367">
    <property type="component" value="Unassembled WGS sequence"/>
</dbReference>
<dbReference type="EMBL" id="SMCO01000011">
    <property type="protein sequence ID" value="TCV84695.1"/>
    <property type="molecule type" value="Genomic_DNA"/>
</dbReference>
<evidence type="ECO:0000313" key="4">
    <source>
        <dbReference type="EMBL" id="TCV84695.1"/>
    </source>
</evidence>
<dbReference type="Pfam" id="PF01636">
    <property type="entry name" value="APH"/>
    <property type="match status" value="1"/>
</dbReference>
<organism evidence="4 5">
    <name type="scientific">Sulfurirhabdus autotrophica</name>
    <dbReference type="NCBI Taxonomy" id="1706046"/>
    <lineage>
        <taxon>Bacteria</taxon>
        <taxon>Pseudomonadati</taxon>
        <taxon>Pseudomonadota</taxon>
        <taxon>Betaproteobacteria</taxon>
        <taxon>Nitrosomonadales</taxon>
        <taxon>Sulfuricellaceae</taxon>
        <taxon>Sulfurirhabdus</taxon>
    </lineage>
</organism>
<dbReference type="Gene3D" id="3.30.200.20">
    <property type="entry name" value="Phosphorylase Kinase, domain 1"/>
    <property type="match status" value="1"/>
</dbReference>
<evidence type="ECO:0000313" key="5">
    <source>
        <dbReference type="Proteomes" id="UP000295367"/>
    </source>
</evidence>
<evidence type="ECO:0000259" key="3">
    <source>
        <dbReference type="Pfam" id="PF01636"/>
    </source>
</evidence>
<dbReference type="PANTHER" id="PTHR33540">
    <property type="entry name" value="TRNA THREONYLCARBAMOYLADENOSINE BIOSYNTHESIS PROTEIN TSAE"/>
    <property type="match status" value="1"/>
</dbReference>
<keyword evidence="1" id="KW-0547">Nucleotide-binding</keyword>
<evidence type="ECO:0000256" key="1">
    <source>
        <dbReference type="ARBA" id="ARBA00022741"/>
    </source>
</evidence>
<feature type="domain" description="Aminoglycoside phosphotransferase" evidence="3">
    <location>
        <begin position="28"/>
        <end position="246"/>
    </location>
</feature>
<accession>A0A4R3XY18</accession>
<dbReference type="SUPFAM" id="SSF56112">
    <property type="entry name" value="Protein kinase-like (PK-like)"/>
    <property type="match status" value="1"/>
</dbReference>
<dbReference type="InterPro" id="IPR002575">
    <property type="entry name" value="Aminoglycoside_PTrfase"/>
</dbReference>
<proteinExistence type="predicted"/>
<keyword evidence="2" id="KW-0067">ATP-binding</keyword>
<sequence length="336" mass="38671">MQVLLLIRTKMRQEWLQKQFPSATARLEVASADASFRHYFRATVAEKTYILMDAPPSHEDCKPFIAVSKLFGETGVHVPEVLAQDLEQGFLLLTDLGNATYLSVLNDENADDLYGDAIDALIQIQKGSRPNVLPEYDATLLTREMNLLPEWYISKHLQHVLSDEENAVLNTVFESVLSNNLVQGKVFVHRDYHSRNLMVSKPNPGILDFQDAVYGPITYDLVSLFKDAYIQWEEAQVLDWVIRYWEKARKAGLPVQQDFAEFYRDFEWMGVQRHIKVLGIFARLFHRDGKDGYIKDMPLVADYLRKACTRYRELVPLIRLLDKLEGASETSVGYSF</sequence>
<dbReference type="AlphaFoldDB" id="A0A4R3XY18"/>
<protein>
    <recommendedName>
        <fullName evidence="3">Aminoglycoside phosphotransferase domain-containing protein</fullName>
    </recommendedName>
</protein>
<evidence type="ECO:0000256" key="2">
    <source>
        <dbReference type="ARBA" id="ARBA00022840"/>
    </source>
</evidence>
<dbReference type="GO" id="GO:0005524">
    <property type="term" value="F:ATP binding"/>
    <property type="evidence" value="ECO:0007669"/>
    <property type="project" value="UniProtKB-KW"/>
</dbReference>